<feature type="transmembrane region" description="Helical" evidence="1">
    <location>
        <begin position="35"/>
        <end position="59"/>
    </location>
</feature>
<sequence>MMLLGTIHAGIFLQIIIPYYLIIGGLIFLLSTKVFHFRFCLFLLFNSIVFVCSCGLFFLMCKASEISYLLSDSLETFWIFIFRAEEDPLSILIIGILNIPAYYICSVISYTILHLIK</sequence>
<feature type="transmembrane region" description="Helical" evidence="1">
    <location>
        <begin position="7"/>
        <end position="29"/>
    </location>
</feature>
<evidence type="ECO:0000256" key="1">
    <source>
        <dbReference type="SAM" id="Phobius"/>
    </source>
</evidence>
<dbReference type="Proteomes" id="UP000014541">
    <property type="component" value="Unassembled WGS sequence"/>
</dbReference>
<name>S3KGV9_TREMA</name>
<dbReference type="EMBL" id="ATFF01000006">
    <property type="protein sequence ID" value="EPF31457.1"/>
    <property type="molecule type" value="Genomic_DNA"/>
</dbReference>
<proteinExistence type="predicted"/>
<evidence type="ECO:0000313" key="3">
    <source>
        <dbReference type="Proteomes" id="UP000014541"/>
    </source>
</evidence>
<keyword evidence="3" id="KW-1185">Reference proteome</keyword>
<accession>S3KGV9</accession>
<reference evidence="2 3" key="1">
    <citation type="submission" date="2013-04" db="EMBL/GenBank/DDBJ databases">
        <title>The Genome Sequence of Treponema maltophilum ATCC 51939.</title>
        <authorList>
            <consortium name="The Broad Institute Genomics Platform"/>
            <person name="Earl A."/>
            <person name="Ward D."/>
            <person name="Feldgarden M."/>
            <person name="Gevers D."/>
            <person name="Leonetti C."/>
            <person name="Blanton J.M."/>
            <person name="Dewhirst F.E."/>
            <person name="Izard J."/>
            <person name="Walker B."/>
            <person name="Young S."/>
            <person name="Zeng Q."/>
            <person name="Gargeya S."/>
            <person name="Fitzgerald M."/>
            <person name="Haas B."/>
            <person name="Abouelleil A."/>
            <person name="Allen A.W."/>
            <person name="Alvarado L."/>
            <person name="Arachchi H.M."/>
            <person name="Berlin A.M."/>
            <person name="Chapman S.B."/>
            <person name="Gainer-Dewar J."/>
            <person name="Goldberg J."/>
            <person name="Griggs A."/>
            <person name="Gujja S."/>
            <person name="Hansen M."/>
            <person name="Howarth C."/>
            <person name="Imamovic A."/>
            <person name="Ireland A."/>
            <person name="Larimer J."/>
            <person name="McCowan C."/>
            <person name="Murphy C."/>
            <person name="Pearson M."/>
            <person name="Poon T.W."/>
            <person name="Priest M."/>
            <person name="Roberts A."/>
            <person name="Saif S."/>
            <person name="Shea T."/>
            <person name="Sisk P."/>
            <person name="Sykes S."/>
            <person name="Wortman J."/>
            <person name="Nusbaum C."/>
            <person name="Birren B."/>
        </authorList>
    </citation>
    <scope>NUCLEOTIDE SEQUENCE [LARGE SCALE GENOMIC DNA]</scope>
    <source>
        <strain evidence="2 3">ATCC 51939</strain>
    </source>
</reference>
<protein>
    <submittedName>
        <fullName evidence="2">Uncharacterized protein</fullName>
    </submittedName>
</protein>
<dbReference type="HOGENOM" id="CLU_2083841_0_0_12"/>
<organism evidence="2 3">
    <name type="scientific">Treponema maltophilum ATCC 51939</name>
    <dbReference type="NCBI Taxonomy" id="1125699"/>
    <lineage>
        <taxon>Bacteria</taxon>
        <taxon>Pseudomonadati</taxon>
        <taxon>Spirochaetota</taxon>
        <taxon>Spirochaetia</taxon>
        <taxon>Spirochaetales</taxon>
        <taxon>Treponemataceae</taxon>
        <taxon>Treponema</taxon>
    </lineage>
</organism>
<gene>
    <name evidence="2" type="ORF">HMPREF9194_01803</name>
</gene>
<comment type="caution">
    <text evidence="2">The sequence shown here is derived from an EMBL/GenBank/DDBJ whole genome shotgun (WGS) entry which is preliminary data.</text>
</comment>
<feature type="transmembrane region" description="Helical" evidence="1">
    <location>
        <begin position="90"/>
        <end position="113"/>
    </location>
</feature>
<dbReference type="AlphaFoldDB" id="S3KGV9"/>
<keyword evidence="1" id="KW-1133">Transmembrane helix</keyword>
<evidence type="ECO:0000313" key="2">
    <source>
        <dbReference type="EMBL" id="EPF31457.1"/>
    </source>
</evidence>
<keyword evidence="1" id="KW-0812">Transmembrane</keyword>
<keyword evidence="1" id="KW-0472">Membrane</keyword>